<evidence type="ECO:0000313" key="4">
    <source>
        <dbReference type="Proteomes" id="UP000199546"/>
    </source>
</evidence>
<evidence type="ECO:0000256" key="1">
    <source>
        <dbReference type="SAM" id="MobiDB-lite"/>
    </source>
</evidence>
<evidence type="ECO:0000313" key="3">
    <source>
        <dbReference type="EMBL" id="SFU09581.1"/>
    </source>
</evidence>
<dbReference type="AlphaFoldDB" id="A0A1I7DD04"/>
<name>A0A1I7DD04_9ACTN</name>
<protein>
    <submittedName>
        <fullName evidence="3">Transposase</fullName>
    </submittedName>
</protein>
<evidence type="ECO:0000259" key="2">
    <source>
        <dbReference type="Pfam" id="PF13011"/>
    </source>
</evidence>
<dbReference type="RefSeq" id="WP_175551877.1">
    <property type="nucleotide sequence ID" value="NZ_FPBA01000047.1"/>
</dbReference>
<dbReference type="InterPro" id="IPR024967">
    <property type="entry name" value="DNA-bd_IS481-type"/>
</dbReference>
<feature type="domain" description="DNA-binding" evidence="2">
    <location>
        <begin position="3"/>
        <end position="74"/>
    </location>
</feature>
<dbReference type="InterPro" id="IPR009057">
    <property type="entry name" value="Homeodomain-like_sf"/>
</dbReference>
<keyword evidence="4" id="KW-1185">Reference proteome</keyword>
<gene>
    <name evidence="3" type="ORF">SAMN05660657_05631</name>
</gene>
<dbReference type="Proteomes" id="UP000199546">
    <property type="component" value="Unassembled WGS sequence"/>
</dbReference>
<feature type="region of interest" description="Disordered" evidence="1">
    <location>
        <begin position="53"/>
        <end position="73"/>
    </location>
</feature>
<accession>A0A1I7DD04</accession>
<sequence length="140" mass="15479">MLHAHAALTPGQRLRLAHLIVEDGWPAIRAAERFNVSATTARRWAERYRAEGKAGMVDRSSRPHRSPAKTGPATTRRIVSLRLCKRWGAVRLAAETGVAPSTAGAVLRRCGFSRLARLDRLEREVIRYEHGAPASCCTPM</sequence>
<dbReference type="Pfam" id="PF13011">
    <property type="entry name" value="LZ_Tnp_IS481"/>
    <property type="match status" value="1"/>
</dbReference>
<dbReference type="STRING" id="1296565.SAMN05660657_05631"/>
<proteinExistence type="predicted"/>
<dbReference type="EMBL" id="FPBA01000047">
    <property type="protein sequence ID" value="SFU09581.1"/>
    <property type="molecule type" value="Genomic_DNA"/>
</dbReference>
<organism evidence="3 4">
    <name type="scientific">Geodermatophilus amargosae</name>
    <dbReference type="NCBI Taxonomy" id="1296565"/>
    <lineage>
        <taxon>Bacteria</taxon>
        <taxon>Bacillati</taxon>
        <taxon>Actinomycetota</taxon>
        <taxon>Actinomycetes</taxon>
        <taxon>Geodermatophilales</taxon>
        <taxon>Geodermatophilaceae</taxon>
        <taxon>Geodermatophilus</taxon>
    </lineage>
</organism>
<dbReference type="SUPFAM" id="SSF46689">
    <property type="entry name" value="Homeodomain-like"/>
    <property type="match status" value="1"/>
</dbReference>
<reference evidence="4" key="1">
    <citation type="submission" date="2016-10" db="EMBL/GenBank/DDBJ databases">
        <authorList>
            <person name="Varghese N."/>
            <person name="Submissions S."/>
        </authorList>
    </citation>
    <scope>NUCLEOTIDE SEQUENCE [LARGE SCALE GENOMIC DNA]</scope>
    <source>
        <strain evidence="4">DSM 46136</strain>
    </source>
</reference>